<dbReference type="AlphaFoldDB" id="A0AB36EHV0"/>
<dbReference type="Proteomes" id="UP000093451">
    <property type="component" value="Unassembled WGS sequence"/>
</dbReference>
<evidence type="ECO:0000313" key="2">
    <source>
        <dbReference type="Proteomes" id="UP000093451"/>
    </source>
</evidence>
<protein>
    <submittedName>
        <fullName evidence="1">Uncharacterized protein</fullName>
    </submittedName>
</protein>
<sequence>MYSEQASSLAEDANFYFFKRIFNSPINPPIQADRPSRLVARAVRSEAIEDRNSVRTKLNQSR</sequence>
<reference evidence="1 2" key="1">
    <citation type="journal article" date="2016" name="PeerJ">
        <title>Gall-ID: tools for genotyping gall-causing phytopathogenic bacteria.</title>
        <authorList>
            <person name="Davis E.W.II."/>
            <person name="Weisberg A.J."/>
            <person name="Tabima J.F."/>
            <person name="Grunwald N.J."/>
            <person name="Chang J.H."/>
        </authorList>
    </citation>
    <scope>NUCLEOTIDE SEQUENCE [LARGE SCALE GENOMIC DNA]</scope>
    <source>
        <strain evidence="1 2">N2/73</strain>
    </source>
</reference>
<dbReference type="EMBL" id="LXKT01000015">
    <property type="protein sequence ID" value="OCJ37227.1"/>
    <property type="molecule type" value="Genomic_DNA"/>
</dbReference>
<name>A0AB36EHV0_AGRTU</name>
<evidence type="ECO:0000313" key="1">
    <source>
        <dbReference type="EMBL" id="OCJ37227.1"/>
    </source>
</evidence>
<accession>A0AB36EHV0</accession>
<gene>
    <name evidence="1" type="ORF">A6U91_27220</name>
</gene>
<comment type="caution">
    <text evidence="1">The sequence shown here is derived from an EMBL/GenBank/DDBJ whole genome shotgun (WGS) entry which is preliminary data.</text>
</comment>
<proteinExistence type="predicted"/>
<organism evidence="1 2">
    <name type="scientific">Agrobacterium tumefaciens</name>
    <dbReference type="NCBI Taxonomy" id="358"/>
    <lineage>
        <taxon>Bacteria</taxon>
        <taxon>Pseudomonadati</taxon>
        <taxon>Pseudomonadota</taxon>
        <taxon>Alphaproteobacteria</taxon>
        <taxon>Hyphomicrobiales</taxon>
        <taxon>Rhizobiaceae</taxon>
        <taxon>Rhizobium/Agrobacterium group</taxon>
        <taxon>Agrobacterium</taxon>
        <taxon>Agrobacterium tumefaciens complex</taxon>
    </lineage>
</organism>